<sequence>MHKFKIPALKVFREKHCLIFYRIGSNNFFDSFI</sequence>
<organism evidence="1">
    <name type="scientific">marine metagenome</name>
    <dbReference type="NCBI Taxonomy" id="408172"/>
    <lineage>
        <taxon>unclassified sequences</taxon>
        <taxon>metagenomes</taxon>
        <taxon>ecological metagenomes</taxon>
    </lineage>
</organism>
<proteinExistence type="predicted"/>
<evidence type="ECO:0000313" key="1">
    <source>
        <dbReference type="EMBL" id="SVC00641.1"/>
    </source>
</evidence>
<protein>
    <submittedName>
        <fullName evidence="1">Uncharacterized protein</fullName>
    </submittedName>
</protein>
<dbReference type="AlphaFoldDB" id="A0A382IPP8"/>
<reference evidence="1" key="1">
    <citation type="submission" date="2018-05" db="EMBL/GenBank/DDBJ databases">
        <authorList>
            <person name="Lanie J.A."/>
            <person name="Ng W.-L."/>
            <person name="Kazmierczak K.M."/>
            <person name="Andrzejewski T.M."/>
            <person name="Davidsen T.M."/>
            <person name="Wayne K.J."/>
            <person name="Tettelin H."/>
            <person name="Glass J.I."/>
            <person name="Rusch D."/>
            <person name="Podicherti R."/>
            <person name="Tsui H.-C.T."/>
            <person name="Winkler M.E."/>
        </authorList>
    </citation>
    <scope>NUCLEOTIDE SEQUENCE</scope>
</reference>
<accession>A0A382IPP8</accession>
<gene>
    <name evidence="1" type="ORF">METZ01_LOCUS253495</name>
</gene>
<name>A0A382IPP8_9ZZZZ</name>
<dbReference type="EMBL" id="UINC01068206">
    <property type="protein sequence ID" value="SVC00641.1"/>
    <property type="molecule type" value="Genomic_DNA"/>
</dbReference>